<evidence type="ECO:0000256" key="5">
    <source>
        <dbReference type="ARBA" id="ARBA00022705"/>
    </source>
</evidence>
<dbReference type="EMBL" id="MF431493">
    <property type="protein sequence ID" value="AUB50956.1"/>
    <property type="molecule type" value="Genomic_DNA"/>
</dbReference>
<reference evidence="9" key="1">
    <citation type="journal article" date="2017" name="Evol. Appl.">
        <title>A phylogenomic analysis of Marek's disease virus reveals independent paths to virulence in Eurasia and North America.</title>
        <authorList>
            <person name="Trimpert J."/>
            <person name="Groenke N."/>
            <person name="Jenckel M."/>
            <person name="He S."/>
            <person name="Kunec D."/>
            <person name="Szpara M.L."/>
            <person name="Spatz S.J."/>
            <person name="Osterrieder N."/>
            <person name="McMahon D.P."/>
        </authorList>
    </citation>
    <scope>NUCLEOTIDE SEQUENCE</scope>
    <source>
        <strain evidence="9">ATE2539</strain>
    </source>
</reference>
<organism evidence="9">
    <name type="scientific">Gallid alphaherpesvirus 2</name>
    <dbReference type="NCBI Taxonomy" id="10390"/>
    <lineage>
        <taxon>Viruses</taxon>
        <taxon>Duplodnaviria</taxon>
        <taxon>Heunggongvirae</taxon>
        <taxon>Peploviricota</taxon>
        <taxon>Herviviricetes</taxon>
        <taxon>Herpesvirales</taxon>
        <taxon>Orthoherpesviridae</taxon>
        <taxon>Alphaherpesvirinae</taxon>
        <taxon>Mardivirus</taxon>
        <taxon>Mardivirus gallidalpha2</taxon>
    </lineage>
</organism>
<protein>
    <recommendedName>
        <fullName evidence="3">DNA polymerase processivity factor</fullName>
    </recommendedName>
    <alternativeName>
        <fullName evidence="7">Polymerase accessory protein</fullName>
    </alternativeName>
</protein>
<proteinExistence type="inferred from homology"/>
<dbReference type="Pfam" id="PF02282">
    <property type="entry name" value="Herpes_UL42"/>
    <property type="match status" value="2"/>
</dbReference>
<keyword evidence="6" id="KW-0238">DNA-binding</keyword>
<feature type="region of interest" description="Disordered" evidence="8">
    <location>
        <begin position="345"/>
        <end position="369"/>
    </location>
</feature>
<sequence>MAGITMGSEHMYDDTTFPTNDPESSWKIVLAGEKFMTASAALKTIVGCVKNPLITFSDDGLMIQGTVCGQRMFVPIDCTSFSEYEWRGPTAIFLALTDSRRTLLDAFKCDKKKIVEVCFTFRGEPPCRHLTQTVTYANDGCSFSSTIVKYELWSASIICPQKTPDVTFSLNKQQLSKILTVAAKVQHEELIFALKAEGGFYAGTICDVISFDIDGSAMVQYPYNATSHASSALIVACGKKKTNKSIAVTAYGSGKPFCLALEDTNAFRNVVQKIKTGAAGADLGFYTTCDPPMLCVRPHVFGSPTAFLFCNSDCMSIYELEEVSAVSGAIKSKRISEYFPKVSNIGSRKRGPSSPPFEREGKLAKVINQ</sequence>
<keyword evidence="4" id="KW-1048">Host nucleus</keyword>
<accession>A0A2H4V7J0</accession>
<evidence type="ECO:0000256" key="8">
    <source>
        <dbReference type="SAM" id="MobiDB-lite"/>
    </source>
</evidence>
<evidence type="ECO:0000256" key="3">
    <source>
        <dbReference type="ARBA" id="ARBA00015068"/>
    </source>
</evidence>
<dbReference type="InterPro" id="IPR003202">
    <property type="entry name" value="Herpes_UL42"/>
</dbReference>
<comment type="similarity">
    <text evidence="2">Belongs to the herpesviridae DNA polymerase processivity factor family.</text>
</comment>
<name>A0A2H4V7J0_9ALPH</name>
<dbReference type="InterPro" id="IPR046938">
    <property type="entry name" value="DNA_clamp_sf"/>
</dbReference>
<gene>
    <name evidence="9" type="primary">MDV055</name>
</gene>
<comment type="subcellular location">
    <subcellularLocation>
        <location evidence="1">Host nucleus</location>
    </subcellularLocation>
</comment>
<evidence type="ECO:0000256" key="1">
    <source>
        <dbReference type="ARBA" id="ARBA00004147"/>
    </source>
</evidence>
<evidence type="ECO:0000256" key="2">
    <source>
        <dbReference type="ARBA" id="ARBA00008362"/>
    </source>
</evidence>
<evidence type="ECO:0000313" key="9">
    <source>
        <dbReference type="EMBL" id="AUB50956.1"/>
    </source>
</evidence>
<dbReference type="SUPFAM" id="SSF55979">
    <property type="entry name" value="DNA clamp"/>
    <property type="match status" value="2"/>
</dbReference>
<evidence type="ECO:0000256" key="7">
    <source>
        <dbReference type="ARBA" id="ARBA00032287"/>
    </source>
</evidence>
<dbReference type="GO" id="GO:0003677">
    <property type="term" value="F:DNA binding"/>
    <property type="evidence" value="ECO:0007669"/>
    <property type="project" value="UniProtKB-KW"/>
</dbReference>
<dbReference type="GO" id="GO:0042025">
    <property type="term" value="C:host cell nucleus"/>
    <property type="evidence" value="ECO:0007669"/>
    <property type="project" value="UniProtKB-SubCell"/>
</dbReference>
<evidence type="ECO:0000256" key="6">
    <source>
        <dbReference type="ARBA" id="ARBA00023125"/>
    </source>
</evidence>
<dbReference type="Gene3D" id="3.70.10.10">
    <property type="match status" value="1"/>
</dbReference>
<keyword evidence="5" id="KW-0235">DNA replication</keyword>
<evidence type="ECO:0000256" key="4">
    <source>
        <dbReference type="ARBA" id="ARBA00022562"/>
    </source>
</evidence>
<dbReference type="GO" id="GO:0006260">
    <property type="term" value="P:DNA replication"/>
    <property type="evidence" value="ECO:0007669"/>
    <property type="project" value="UniProtKB-KW"/>
</dbReference>